<dbReference type="SUPFAM" id="SSF53927">
    <property type="entry name" value="Cytidine deaminase-like"/>
    <property type="match status" value="1"/>
</dbReference>
<organism evidence="2 3">
    <name type="scientific">Achlya hypogyna</name>
    <name type="common">Oomycete</name>
    <name type="synonym">Protoachlya hypogyna</name>
    <dbReference type="NCBI Taxonomy" id="1202772"/>
    <lineage>
        <taxon>Eukaryota</taxon>
        <taxon>Sar</taxon>
        <taxon>Stramenopiles</taxon>
        <taxon>Oomycota</taxon>
        <taxon>Saprolegniomycetes</taxon>
        <taxon>Saprolegniales</taxon>
        <taxon>Achlyaceae</taxon>
        <taxon>Achlya</taxon>
    </lineage>
</organism>
<gene>
    <name evidence="2" type="ORF">ACHHYP_09433</name>
</gene>
<name>A0A1V9ZIX0_ACHHY</name>
<feature type="domain" description="CMP/dCMP-type deaminase" evidence="1">
    <location>
        <begin position="2"/>
        <end position="133"/>
    </location>
</feature>
<sequence length="144" mass="15418">MDLDEELMRMAIAQAHLSPPIESAFCVGCVVAKDGRVLATGFSRELPGNTHAEECALRKLGMNAEGTDLYTTMEPCSVRLSGNTPCVTHCIAAGVRRVIVGAMEPSTFVTCKGVALLREHGIQVDLLEGLQEACLAPNRHLKLA</sequence>
<evidence type="ECO:0000313" key="3">
    <source>
        <dbReference type="Proteomes" id="UP000243579"/>
    </source>
</evidence>
<dbReference type="PROSITE" id="PS51747">
    <property type="entry name" value="CYT_DCMP_DEAMINASES_2"/>
    <property type="match status" value="1"/>
</dbReference>
<dbReference type="GO" id="GO:0008835">
    <property type="term" value="F:diaminohydroxyphosphoribosylaminopyrimidine deaminase activity"/>
    <property type="evidence" value="ECO:0007669"/>
    <property type="project" value="TreeGrafter"/>
</dbReference>
<dbReference type="Proteomes" id="UP000243579">
    <property type="component" value="Unassembled WGS sequence"/>
</dbReference>
<dbReference type="InterPro" id="IPR016193">
    <property type="entry name" value="Cytidine_deaminase-like"/>
</dbReference>
<reference evidence="2 3" key="1">
    <citation type="journal article" date="2014" name="Genome Biol. Evol.">
        <title>The secreted proteins of Achlya hypogyna and Thraustotheca clavata identify the ancestral oomycete secretome and reveal gene acquisitions by horizontal gene transfer.</title>
        <authorList>
            <person name="Misner I."/>
            <person name="Blouin N."/>
            <person name="Leonard G."/>
            <person name="Richards T.A."/>
            <person name="Lane C.E."/>
        </authorList>
    </citation>
    <scope>NUCLEOTIDE SEQUENCE [LARGE SCALE GENOMIC DNA]</scope>
    <source>
        <strain evidence="2 3">ATCC 48635</strain>
    </source>
</reference>
<evidence type="ECO:0000259" key="1">
    <source>
        <dbReference type="PROSITE" id="PS51747"/>
    </source>
</evidence>
<dbReference type="PANTHER" id="PTHR11079">
    <property type="entry name" value="CYTOSINE DEAMINASE FAMILY MEMBER"/>
    <property type="match status" value="1"/>
</dbReference>
<dbReference type="OrthoDB" id="252265at2759"/>
<proteinExistence type="predicted"/>
<evidence type="ECO:0000313" key="2">
    <source>
        <dbReference type="EMBL" id="OQR97928.1"/>
    </source>
</evidence>
<dbReference type="Gene3D" id="3.40.140.10">
    <property type="entry name" value="Cytidine Deaminase, domain 2"/>
    <property type="match status" value="1"/>
</dbReference>
<dbReference type="AlphaFoldDB" id="A0A1V9ZIX0"/>
<keyword evidence="3" id="KW-1185">Reference proteome</keyword>
<dbReference type="STRING" id="1202772.A0A1V9ZIX0"/>
<dbReference type="PANTHER" id="PTHR11079:SF162">
    <property type="entry name" value="RIBOFLAVIN BIOSYNTHESIS PROTEIN PYRD, CHLOROPLASTIC"/>
    <property type="match status" value="1"/>
</dbReference>
<dbReference type="Pfam" id="PF18785">
    <property type="entry name" value="Inv-AAD"/>
    <property type="match status" value="1"/>
</dbReference>
<protein>
    <recommendedName>
        <fullName evidence="1">CMP/dCMP-type deaminase domain-containing protein</fullName>
    </recommendedName>
</protein>
<accession>A0A1V9ZIX0</accession>
<comment type="caution">
    <text evidence="2">The sequence shown here is derived from an EMBL/GenBank/DDBJ whole genome shotgun (WGS) entry which is preliminary data.</text>
</comment>
<dbReference type="EMBL" id="JNBR01000093">
    <property type="protein sequence ID" value="OQR97928.1"/>
    <property type="molecule type" value="Genomic_DNA"/>
</dbReference>
<dbReference type="InterPro" id="IPR002125">
    <property type="entry name" value="CMP_dCMP_dom"/>
</dbReference>